<sequence>MKFKIATRKSKLAQVQTEIVMDLVKRICGSESEKVLIETTGDKRLDIALNKIGGKGLFIKEIERALLNNEVDAAVHSMKDVPFDIMDEFEIAAICKREDARDVFVSNGNVHFKNLRIGAQIGTSSNRRAAQIKKLRSDLNITPIRGNVQTRIDKMISQGLDGIVLAAAGVMRLNMEEIITDYFSIENVVPAIGQGALGVEIRSNSKHKNTFTKLNDENSRKCVEAERSFMRALNGDCHSTIGAYAEISGDTIYITGLFDLNGKLIKKSIAGEISHNIDLGKTLAELICRKEQ</sequence>
<dbReference type="InterPro" id="IPR022418">
    <property type="entry name" value="Porphobilinogen_deaminase_C"/>
</dbReference>
<feature type="modified residue" description="S-(dipyrrolylmethanemethyl)cysteine" evidence="7">
    <location>
        <position position="237"/>
    </location>
</feature>
<dbReference type="OrthoDB" id="9810298at2"/>
<evidence type="ECO:0000256" key="7">
    <source>
        <dbReference type="HAMAP-Rule" id="MF_00260"/>
    </source>
</evidence>
<keyword evidence="5 7" id="KW-0627">Porphyrin biosynthesis</keyword>
<dbReference type="AlphaFoldDB" id="W6NHJ6"/>
<dbReference type="InterPro" id="IPR000860">
    <property type="entry name" value="HemC"/>
</dbReference>
<organism evidence="10 11">
    <name type="scientific">Clostridium tyrobutyricum DIVETGP</name>
    <dbReference type="NCBI Taxonomy" id="1408889"/>
    <lineage>
        <taxon>Bacteria</taxon>
        <taxon>Bacillati</taxon>
        <taxon>Bacillota</taxon>
        <taxon>Clostridia</taxon>
        <taxon>Eubacteriales</taxon>
        <taxon>Clostridiaceae</taxon>
        <taxon>Clostridium</taxon>
    </lineage>
</organism>
<evidence type="ECO:0000259" key="9">
    <source>
        <dbReference type="Pfam" id="PF03900"/>
    </source>
</evidence>
<dbReference type="SUPFAM" id="SSF54782">
    <property type="entry name" value="Porphobilinogen deaminase (hydroxymethylbilane synthase), C-terminal domain"/>
    <property type="match status" value="1"/>
</dbReference>
<dbReference type="NCBIfam" id="TIGR00212">
    <property type="entry name" value="hemC"/>
    <property type="match status" value="1"/>
</dbReference>
<evidence type="ECO:0000256" key="1">
    <source>
        <dbReference type="ARBA" id="ARBA00002869"/>
    </source>
</evidence>
<evidence type="ECO:0000256" key="3">
    <source>
        <dbReference type="ARBA" id="ARBA00011245"/>
    </source>
</evidence>
<dbReference type="Pfam" id="PF03900">
    <property type="entry name" value="Porphobil_deamC"/>
    <property type="match status" value="1"/>
</dbReference>
<dbReference type="PRINTS" id="PR00151">
    <property type="entry name" value="PORPHBDMNASE"/>
</dbReference>
<comment type="caution">
    <text evidence="10">The sequence shown here is derived from an EMBL/GenBank/DDBJ whole genome shotgun (WGS) entry which is preliminary data.</text>
</comment>
<dbReference type="SUPFAM" id="SSF53850">
    <property type="entry name" value="Periplasmic binding protein-like II"/>
    <property type="match status" value="1"/>
</dbReference>
<evidence type="ECO:0000256" key="2">
    <source>
        <dbReference type="ARBA" id="ARBA00005638"/>
    </source>
</evidence>
<proteinExistence type="inferred from homology"/>
<accession>W6NHJ6</accession>
<evidence type="ECO:0000256" key="6">
    <source>
        <dbReference type="ARBA" id="ARBA00048169"/>
    </source>
</evidence>
<dbReference type="Gene3D" id="3.30.160.40">
    <property type="entry name" value="Porphobilinogen deaminase, C-terminal domain"/>
    <property type="match status" value="1"/>
</dbReference>
<comment type="catalytic activity">
    <reaction evidence="6 7">
        <text>4 porphobilinogen + H2O = hydroxymethylbilane + 4 NH4(+)</text>
        <dbReference type="Rhea" id="RHEA:13185"/>
        <dbReference type="ChEBI" id="CHEBI:15377"/>
        <dbReference type="ChEBI" id="CHEBI:28938"/>
        <dbReference type="ChEBI" id="CHEBI:57845"/>
        <dbReference type="ChEBI" id="CHEBI:58126"/>
        <dbReference type="EC" id="2.5.1.61"/>
    </reaction>
</comment>
<reference evidence="10 11" key="1">
    <citation type="journal article" date="2015" name="Genome Announc.">
        <title>Draft Genome Sequence of Clostridium tyrobutyricum Strain DIVETGP, Isolated from Cow's Milk for Grana Padano Production.</title>
        <authorList>
            <person name="Soggiu A."/>
            <person name="Piras C."/>
            <person name="Gaiarsa S."/>
            <person name="Sassera D."/>
            <person name="Roncada P."/>
            <person name="Bendixen E."/>
            <person name="Brasca M."/>
            <person name="Bonizzi L."/>
        </authorList>
    </citation>
    <scope>NUCLEOTIDE SEQUENCE [LARGE SCALE GENOMIC DNA]</scope>
    <source>
        <strain evidence="10 11">DIVETGP</strain>
    </source>
</reference>
<keyword evidence="4 7" id="KW-0808">Transferase</keyword>
<dbReference type="Proteomes" id="UP000019482">
    <property type="component" value="Unassembled WGS sequence"/>
</dbReference>
<evidence type="ECO:0000313" key="10">
    <source>
        <dbReference type="EMBL" id="CDL91552.1"/>
    </source>
</evidence>
<feature type="domain" description="Porphobilinogen deaminase C-terminal" evidence="9">
    <location>
        <begin position="221"/>
        <end position="287"/>
    </location>
</feature>
<comment type="cofactor">
    <cofactor evidence="7">
        <name>dipyrromethane</name>
        <dbReference type="ChEBI" id="CHEBI:60342"/>
    </cofactor>
    <text evidence="7">Binds 1 dipyrromethane group covalently.</text>
</comment>
<comment type="miscellaneous">
    <text evidence="7">The porphobilinogen subunits are added to the dipyrromethane group.</text>
</comment>
<dbReference type="EC" id="2.5.1.61" evidence="7"/>
<dbReference type="GO" id="GO:0006782">
    <property type="term" value="P:protoporphyrinogen IX biosynthetic process"/>
    <property type="evidence" value="ECO:0007669"/>
    <property type="project" value="UniProtKB-UniRule"/>
</dbReference>
<dbReference type="InterPro" id="IPR022417">
    <property type="entry name" value="Porphobilin_deaminase_N"/>
</dbReference>
<keyword evidence="11" id="KW-1185">Reference proteome</keyword>
<evidence type="ECO:0000313" key="11">
    <source>
        <dbReference type="Proteomes" id="UP000019482"/>
    </source>
</evidence>
<dbReference type="InterPro" id="IPR036803">
    <property type="entry name" value="Porphobilinogen_deaminase_C_sf"/>
</dbReference>
<name>W6NHJ6_CLOTY</name>
<dbReference type="PIRSF" id="PIRSF001438">
    <property type="entry name" value="4pyrrol_synth_OHMeBilane_synth"/>
    <property type="match status" value="1"/>
</dbReference>
<dbReference type="Pfam" id="PF01379">
    <property type="entry name" value="Porphobil_deam"/>
    <property type="match status" value="1"/>
</dbReference>
<protein>
    <recommendedName>
        <fullName evidence="7">Porphobilinogen deaminase</fullName>
        <shortName evidence="7">PBG</shortName>
        <ecNumber evidence="7">2.5.1.61</ecNumber>
    </recommendedName>
    <alternativeName>
        <fullName evidence="7">Hydroxymethylbilane synthase</fullName>
        <shortName evidence="7">HMBS</shortName>
    </alternativeName>
    <alternativeName>
        <fullName evidence="7">Pre-uroporphyrinogen synthase</fullName>
    </alternativeName>
</protein>
<feature type="domain" description="Porphobilinogen deaminase N-terminal" evidence="8">
    <location>
        <begin position="4"/>
        <end position="207"/>
    </location>
</feature>
<gene>
    <name evidence="7" type="primary">hemC</name>
    <name evidence="10" type="ORF">CTDIVETGP_1622</name>
</gene>
<dbReference type="GO" id="GO:0005737">
    <property type="term" value="C:cytoplasm"/>
    <property type="evidence" value="ECO:0007669"/>
    <property type="project" value="UniProtKB-UniRule"/>
</dbReference>
<dbReference type="HAMAP" id="MF_00260">
    <property type="entry name" value="Porphobil_deam"/>
    <property type="match status" value="1"/>
</dbReference>
<comment type="function">
    <text evidence="1 7">Tetrapolymerization of the monopyrrole PBG into the hydroxymethylbilane pre-uroporphyrinogen in several discrete steps.</text>
</comment>
<dbReference type="PANTHER" id="PTHR11557">
    <property type="entry name" value="PORPHOBILINOGEN DEAMINASE"/>
    <property type="match status" value="1"/>
</dbReference>
<dbReference type="RefSeq" id="WP_017752772.1">
    <property type="nucleotide sequence ID" value="NZ_CBXI010000024.1"/>
</dbReference>
<evidence type="ECO:0000259" key="8">
    <source>
        <dbReference type="Pfam" id="PF01379"/>
    </source>
</evidence>
<comment type="subunit">
    <text evidence="3 7">Monomer.</text>
</comment>
<dbReference type="GeneID" id="29419606"/>
<dbReference type="Gene3D" id="3.40.190.10">
    <property type="entry name" value="Periplasmic binding protein-like II"/>
    <property type="match status" value="2"/>
</dbReference>
<dbReference type="GO" id="GO:0004418">
    <property type="term" value="F:hydroxymethylbilane synthase activity"/>
    <property type="evidence" value="ECO:0007669"/>
    <property type="project" value="UniProtKB-UniRule"/>
</dbReference>
<dbReference type="PANTHER" id="PTHR11557:SF0">
    <property type="entry name" value="PORPHOBILINOGEN DEAMINASE"/>
    <property type="match status" value="1"/>
</dbReference>
<dbReference type="EMBL" id="CBXI010000024">
    <property type="protein sequence ID" value="CDL91552.1"/>
    <property type="molecule type" value="Genomic_DNA"/>
</dbReference>
<evidence type="ECO:0000256" key="4">
    <source>
        <dbReference type="ARBA" id="ARBA00022679"/>
    </source>
</evidence>
<comment type="similarity">
    <text evidence="2 7">Belongs to the HMBS family.</text>
</comment>
<dbReference type="FunFam" id="3.40.190.10:FF:000005">
    <property type="entry name" value="Porphobilinogen deaminase"/>
    <property type="match status" value="1"/>
</dbReference>
<evidence type="ECO:0000256" key="5">
    <source>
        <dbReference type="ARBA" id="ARBA00023244"/>
    </source>
</evidence>